<evidence type="ECO:0000256" key="6">
    <source>
        <dbReference type="ARBA" id="ARBA00023242"/>
    </source>
</evidence>
<evidence type="ECO:0000256" key="7">
    <source>
        <dbReference type="SAM" id="MobiDB-lite"/>
    </source>
</evidence>
<dbReference type="OrthoDB" id="440676at2759"/>
<dbReference type="AlphaFoldDB" id="A0A367J7N8"/>
<dbReference type="Pfam" id="PF11600">
    <property type="entry name" value="CAF1A_acidic"/>
    <property type="match status" value="1"/>
</dbReference>
<proteinExistence type="predicted"/>
<feature type="region of interest" description="Disordered" evidence="7">
    <location>
        <begin position="236"/>
        <end position="287"/>
    </location>
</feature>
<keyword evidence="2" id="KW-0235">DNA replication</keyword>
<dbReference type="Proteomes" id="UP000252139">
    <property type="component" value="Unassembled WGS sequence"/>
</dbReference>
<gene>
    <name evidence="10" type="ORF">CU097_008191</name>
</gene>
<name>A0A367J7N8_RHIAZ</name>
<dbReference type="Pfam" id="PF12253">
    <property type="entry name" value="CAF1A_dimeriz"/>
    <property type="match status" value="1"/>
</dbReference>
<protein>
    <submittedName>
        <fullName evidence="10">Uncharacterized protein</fullName>
    </submittedName>
</protein>
<dbReference type="PANTHER" id="PTHR15272:SF0">
    <property type="entry name" value="CHROMATIN ASSEMBLY FACTOR 1 SUBUNIT A"/>
    <property type="match status" value="1"/>
</dbReference>
<evidence type="ECO:0000256" key="4">
    <source>
        <dbReference type="ARBA" id="ARBA00023186"/>
    </source>
</evidence>
<keyword evidence="11" id="KW-1185">Reference proteome</keyword>
<sequence length="659" mass="76695">MTETMQTHPMEVDADHSSIPIVDLSEKMKTLQCEEPNGTIQSCAYLKNGKLDFYEPKLLLENHMLIAQKIIFFRDFRYKIETTHDLHTHPLEIPPAYLDVIASVIQDSDESLYALTSRVNDLLSPYGRDESLSHKFESAIQKAIEQVATRVKYGLSKEVYKSIKNTTDKMPWHLYIYRWEVKDMNFFPPEIQQAVLARKKKRMEMSEEVSNYIKSLPVEESLGLINAKHRRADNNEKWSAKIEKERQQREEDKKKWEDEKKRRQEEQRQREEEKKKKREEEKKLKEEQKIKREEEKKLKEEQRIKREEEKKLKEEQKKKREDDKKKKEQSQLRLTSLFTKAAPNENTIPEKIVEPSKPTLFPPFYVKDNVTITENTTFNWPSPSSDTDDFVNKIRSPSNNINVHTFLSELPSEAKQKRGFTPSIDIRTLLLPGSADLLNTPHVRMTLRMKLLQFTEDVRPAYYGTFTQKSSVITGKTPFAQDTSNFDYEVDSEAEWEPEGEGEEINSGDEDEEEVSDYVDPEDSGWVVPEGYLSDNEGVEGEHDQLNKPRTTNAPKKKAVIRKIVLGPYFEGETDQDEAMKPFEMQFLIDIPEQGFDPFFEEPSRKNTSNITSFTNAANIGISSTPQSSIPNHNKVEFTEEHKNALINLINEKQSDSIP</sequence>
<keyword evidence="3" id="KW-0227">DNA damage</keyword>
<evidence type="ECO:0000259" key="8">
    <source>
        <dbReference type="Pfam" id="PF11600"/>
    </source>
</evidence>
<accession>A0A367J7N8</accession>
<feature type="region of interest" description="Disordered" evidence="7">
    <location>
        <begin position="310"/>
        <end position="332"/>
    </location>
</feature>
<dbReference type="GO" id="GO:0006334">
    <property type="term" value="P:nucleosome assembly"/>
    <property type="evidence" value="ECO:0007669"/>
    <property type="project" value="TreeGrafter"/>
</dbReference>
<comment type="subcellular location">
    <subcellularLocation>
        <location evidence="1">Nucleus</location>
    </subcellularLocation>
</comment>
<evidence type="ECO:0000256" key="3">
    <source>
        <dbReference type="ARBA" id="ARBA00022763"/>
    </source>
</evidence>
<evidence type="ECO:0000259" key="9">
    <source>
        <dbReference type="Pfam" id="PF12253"/>
    </source>
</evidence>
<dbReference type="STRING" id="86630.A0A367J7N8"/>
<keyword evidence="5" id="KW-0234">DNA repair</keyword>
<feature type="domain" description="Chromatin assembly factor 1 p150 subunit acidic region" evidence="8">
    <location>
        <begin position="229"/>
        <end position="370"/>
    </location>
</feature>
<keyword evidence="4" id="KW-0143">Chaperone</keyword>
<dbReference type="InterPro" id="IPR022043">
    <property type="entry name" value="CAF1A_DD"/>
</dbReference>
<evidence type="ECO:0000256" key="1">
    <source>
        <dbReference type="ARBA" id="ARBA00004123"/>
    </source>
</evidence>
<dbReference type="GO" id="GO:0006281">
    <property type="term" value="P:DNA repair"/>
    <property type="evidence" value="ECO:0007669"/>
    <property type="project" value="UniProtKB-KW"/>
</dbReference>
<dbReference type="GO" id="GO:0033186">
    <property type="term" value="C:CAF-1 complex"/>
    <property type="evidence" value="ECO:0007669"/>
    <property type="project" value="TreeGrafter"/>
</dbReference>
<comment type="caution">
    <text evidence="10">The sequence shown here is derived from an EMBL/GenBank/DDBJ whole genome shotgun (WGS) entry which is preliminary data.</text>
</comment>
<feature type="region of interest" description="Disordered" evidence="7">
    <location>
        <begin position="493"/>
        <end position="522"/>
    </location>
</feature>
<reference evidence="10 11" key="1">
    <citation type="journal article" date="2018" name="G3 (Bethesda)">
        <title>Phylogenetic and Phylogenomic Definition of Rhizopus Species.</title>
        <authorList>
            <person name="Gryganskyi A.P."/>
            <person name="Golan J."/>
            <person name="Dolatabadi S."/>
            <person name="Mondo S."/>
            <person name="Robb S."/>
            <person name="Idnurm A."/>
            <person name="Muszewska A."/>
            <person name="Steczkiewicz K."/>
            <person name="Masonjones S."/>
            <person name="Liao H.L."/>
            <person name="Gajdeczka M.T."/>
            <person name="Anike F."/>
            <person name="Vuek A."/>
            <person name="Anishchenko I.M."/>
            <person name="Voigt K."/>
            <person name="de Hoog G.S."/>
            <person name="Smith M.E."/>
            <person name="Heitman J."/>
            <person name="Vilgalys R."/>
            <person name="Stajich J.E."/>
        </authorList>
    </citation>
    <scope>NUCLEOTIDE SEQUENCE [LARGE SCALE GENOMIC DNA]</scope>
    <source>
        <strain evidence="10 11">CBS 357.93</strain>
    </source>
</reference>
<evidence type="ECO:0000313" key="10">
    <source>
        <dbReference type="EMBL" id="RCH85982.1"/>
    </source>
</evidence>
<dbReference type="GO" id="GO:0006260">
    <property type="term" value="P:DNA replication"/>
    <property type="evidence" value="ECO:0007669"/>
    <property type="project" value="UniProtKB-KW"/>
</dbReference>
<dbReference type="PANTHER" id="PTHR15272">
    <property type="entry name" value="CHROMATIN ASSEMBLY FACTOR 1 SUBUNIT A CAF-1 SUBUNIT A"/>
    <property type="match status" value="1"/>
</dbReference>
<evidence type="ECO:0000256" key="2">
    <source>
        <dbReference type="ARBA" id="ARBA00022705"/>
    </source>
</evidence>
<keyword evidence="6" id="KW-0539">Nucleus</keyword>
<evidence type="ECO:0000313" key="11">
    <source>
        <dbReference type="Proteomes" id="UP000252139"/>
    </source>
</evidence>
<feature type="domain" description="Chromatin assembly factor 1 subunit A dimerization" evidence="9">
    <location>
        <begin position="450"/>
        <end position="517"/>
    </location>
</feature>
<organism evidence="10 11">
    <name type="scientific">Rhizopus azygosporus</name>
    <name type="common">Rhizopus microsporus var. azygosporus</name>
    <dbReference type="NCBI Taxonomy" id="86630"/>
    <lineage>
        <taxon>Eukaryota</taxon>
        <taxon>Fungi</taxon>
        <taxon>Fungi incertae sedis</taxon>
        <taxon>Mucoromycota</taxon>
        <taxon>Mucoromycotina</taxon>
        <taxon>Mucoromycetes</taxon>
        <taxon>Mucorales</taxon>
        <taxon>Mucorineae</taxon>
        <taxon>Rhizopodaceae</taxon>
        <taxon>Rhizopus</taxon>
    </lineage>
</organism>
<dbReference type="EMBL" id="PJQL01001968">
    <property type="protein sequence ID" value="RCH85982.1"/>
    <property type="molecule type" value="Genomic_DNA"/>
</dbReference>
<dbReference type="GO" id="GO:0005634">
    <property type="term" value="C:nucleus"/>
    <property type="evidence" value="ECO:0007669"/>
    <property type="project" value="UniProtKB-SubCell"/>
</dbReference>
<feature type="compositionally biased region" description="Basic and acidic residues" evidence="7">
    <location>
        <begin position="310"/>
        <end position="330"/>
    </location>
</feature>
<feature type="non-terminal residue" evidence="10">
    <location>
        <position position="659"/>
    </location>
</feature>
<dbReference type="InterPro" id="IPR021644">
    <property type="entry name" value="CAF-1_p150_acidic"/>
</dbReference>
<evidence type="ECO:0000256" key="5">
    <source>
        <dbReference type="ARBA" id="ARBA00023204"/>
    </source>
</evidence>